<dbReference type="RefSeq" id="WP_150969911.1">
    <property type="nucleotide sequence ID" value="NZ_VZDO01000008.1"/>
</dbReference>
<reference evidence="1 2" key="1">
    <citation type="submission" date="2019-09" db="EMBL/GenBank/DDBJ databases">
        <title>YIM 132180 draft genome.</title>
        <authorList>
            <person name="Zhang K."/>
        </authorList>
    </citation>
    <scope>NUCLEOTIDE SEQUENCE [LARGE SCALE GENOMIC DNA]</scope>
    <source>
        <strain evidence="1 2">YIM 132180</strain>
    </source>
</reference>
<proteinExistence type="predicted"/>
<organism evidence="1 2">
    <name type="scientific">Plantimonas leprariae</name>
    <dbReference type="NCBI Taxonomy" id="2615207"/>
    <lineage>
        <taxon>Bacteria</taxon>
        <taxon>Pseudomonadati</taxon>
        <taxon>Pseudomonadota</taxon>
        <taxon>Alphaproteobacteria</taxon>
        <taxon>Hyphomicrobiales</taxon>
        <taxon>Aurantimonadaceae</taxon>
        <taxon>Plantimonas</taxon>
    </lineage>
</organism>
<dbReference type="EMBL" id="VZDO01000008">
    <property type="protein sequence ID" value="KAB0679790.1"/>
    <property type="molecule type" value="Genomic_DNA"/>
</dbReference>
<dbReference type="AlphaFoldDB" id="A0A7V7PPB6"/>
<dbReference type="InterPro" id="IPR059206">
    <property type="entry name" value="Sll1717-like"/>
</dbReference>
<name>A0A7V7PPB6_9HYPH</name>
<gene>
    <name evidence="1" type="ORF">F6X38_11205</name>
</gene>
<comment type="caution">
    <text evidence="1">The sequence shown here is derived from an EMBL/GenBank/DDBJ whole genome shotgun (WGS) entry which is preliminary data.</text>
</comment>
<evidence type="ECO:0000313" key="2">
    <source>
        <dbReference type="Proteomes" id="UP000432089"/>
    </source>
</evidence>
<evidence type="ECO:0000313" key="1">
    <source>
        <dbReference type="EMBL" id="KAB0679790.1"/>
    </source>
</evidence>
<keyword evidence="2" id="KW-1185">Reference proteome</keyword>
<accession>A0A7V7PPB6</accession>
<dbReference type="Proteomes" id="UP000432089">
    <property type="component" value="Unassembled WGS sequence"/>
</dbReference>
<dbReference type="NCBIfam" id="NF047389">
    <property type="entry name" value="ATPase_Sll1717"/>
    <property type="match status" value="1"/>
</dbReference>
<protein>
    <submittedName>
        <fullName evidence="1">Uncharacterized protein</fullName>
    </submittedName>
</protein>
<sequence length="482" mass="54767">MTVHLREIGSFGDVAAEDDAVLDYFLSTNVVGKISDHSAMLVLGRKGTGKTAIVRYFTESEDNSTARSLNLRGYPWNVHSTRIDRGASEIEAYVSSWRYLIAVQLCSLILAHPNSSRSYKSENLHNFLVDNYGDPQPELAKVLRPQKIRFSKVSITPSVMGNQLGGFEFERKSGDYDFGLELNALSSALMDAVCEVAHAIGVDSLGLHFDELDQGLSRLDDKRKHMLIGLVIAARDLKRQYTTDVLAIDPIVYLRTDIWDEIQFSDKNKISETLAIRLNWDGEELKQLVETRLRVKLGKTTNWDEIATTDLMRGSQTKWNHIVSRTFLRPRDVIKFLNQLLVEARQRDDDTVAFENPDIIAARDTYSSYLKSELDDEVRPHWPEWEEALQAITAIGSQNFEKAEFEREFNARRSKSNLLSSQEALAQLYRFSVLGYERRSGYGGSSWAFAYTDPAAGWDSVATRFKVHPGLKEYTKVRESRT</sequence>